<dbReference type="RefSeq" id="WP_277883324.1">
    <property type="nucleotide sequence ID" value="NZ_JACJSI010000057.1"/>
</dbReference>
<dbReference type="Gene3D" id="1.10.10.10">
    <property type="entry name" value="Winged helix-like DNA-binding domain superfamily/Winged helix DNA-binding domain"/>
    <property type="match status" value="1"/>
</dbReference>
<reference evidence="3 4" key="1">
    <citation type="journal article" date="2020" name="ISME J.">
        <title>Comparative genomics reveals insights into cyanobacterial evolution and habitat adaptation.</title>
        <authorList>
            <person name="Chen M.Y."/>
            <person name="Teng W.K."/>
            <person name="Zhao L."/>
            <person name="Hu C.X."/>
            <person name="Zhou Y.K."/>
            <person name="Han B.P."/>
            <person name="Song L.R."/>
            <person name="Shu W.S."/>
        </authorList>
    </citation>
    <scope>NUCLEOTIDE SEQUENCE [LARGE SCALE GENOMIC DNA]</scope>
    <source>
        <strain evidence="3 4">FACHB-838</strain>
    </source>
</reference>
<evidence type="ECO:0000259" key="1">
    <source>
        <dbReference type="PROSITE" id="PS00716"/>
    </source>
</evidence>
<dbReference type="InterPro" id="IPR013324">
    <property type="entry name" value="RNA_pol_sigma_r3/r4-like"/>
</dbReference>
<dbReference type="InterPro" id="IPR036388">
    <property type="entry name" value="WH-like_DNA-bd_sf"/>
</dbReference>
<accession>A0ABR8E9I5</accession>
<evidence type="ECO:0000313" key="3">
    <source>
        <dbReference type="EMBL" id="MBD2537165.1"/>
    </source>
</evidence>
<dbReference type="EMBL" id="JACJSI010000057">
    <property type="protein sequence ID" value="MBD2532403.1"/>
    <property type="molecule type" value="Genomic_DNA"/>
</dbReference>
<dbReference type="SUPFAM" id="SSF88659">
    <property type="entry name" value="Sigma3 and sigma4 domains of RNA polymerase sigma factors"/>
    <property type="match status" value="1"/>
</dbReference>
<organism evidence="3 4">
    <name type="scientific">Nostoc flagelliforme FACHB-838</name>
    <dbReference type="NCBI Taxonomy" id="2692904"/>
    <lineage>
        <taxon>Bacteria</taxon>
        <taxon>Bacillati</taxon>
        <taxon>Cyanobacteriota</taxon>
        <taxon>Cyanophyceae</taxon>
        <taxon>Nostocales</taxon>
        <taxon>Nostocaceae</taxon>
        <taxon>Nostoc</taxon>
    </lineage>
</organism>
<dbReference type="PROSITE" id="PS00716">
    <property type="entry name" value="SIGMA70_2"/>
    <property type="match status" value="1"/>
</dbReference>
<dbReference type="PRINTS" id="PR00046">
    <property type="entry name" value="SIGMA70FCT"/>
</dbReference>
<dbReference type="InterPro" id="IPR000943">
    <property type="entry name" value="RNA_pol_sigma70"/>
</dbReference>
<dbReference type="EMBL" id="JACJSI010000697">
    <property type="protein sequence ID" value="MBD2537165.1"/>
    <property type="molecule type" value="Genomic_DNA"/>
</dbReference>
<name>A0ABR8E9I5_9NOSO</name>
<feature type="non-terminal residue" evidence="3">
    <location>
        <position position="1"/>
    </location>
</feature>
<keyword evidence="4" id="KW-1185">Reference proteome</keyword>
<comment type="caution">
    <text evidence="3">The sequence shown here is derived from an EMBL/GenBank/DDBJ whole genome shotgun (WGS) entry which is preliminary data.</text>
</comment>
<dbReference type="Proteomes" id="UP000623440">
    <property type="component" value="Unassembled WGS sequence"/>
</dbReference>
<gene>
    <name evidence="2" type="ORF">H6G97_23610</name>
    <name evidence="3" type="ORF">H6G97_51505</name>
</gene>
<feature type="domain" description="RNA polymerase sigma-70" evidence="1">
    <location>
        <begin position="2"/>
        <end position="28"/>
    </location>
</feature>
<dbReference type="Pfam" id="PF04545">
    <property type="entry name" value="Sigma70_r4"/>
    <property type="match status" value="1"/>
</dbReference>
<dbReference type="InterPro" id="IPR007630">
    <property type="entry name" value="RNA_pol_sigma70_r4"/>
</dbReference>
<evidence type="ECO:0000313" key="2">
    <source>
        <dbReference type="EMBL" id="MBD2532403.1"/>
    </source>
</evidence>
<protein>
    <submittedName>
        <fullName evidence="3">RNA polymerase sigma factor, RpoD/SigA family</fullName>
    </submittedName>
</protein>
<reference evidence="3" key="2">
    <citation type="submission" date="2020-08" db="EMBL/GenBank/DDBJ databases">
        <authorList>
            <person name="Chen M."/>
            <person name="Teng W."/>
            <person name="Zhao L."/>
            <person name="Hu C."/>
            <person name="Zhou Y."/>
            <person name="Han B."/>
            <person name="Song L."/>
            <person name="Shu W."/>
        </authorList>
    </citation>
    <scope>NUCLEOTIDE SEQUENCE</scope>
    <source>
        <strain evidence="3">FACHB-838</strain>
    </source>
</reference>
<sequence length="40" mass="4792">LSLTQVGDRLNLSRERIRQLEHKALSILRRQKSDIKEYLN</sequence>
<proteinExistence type="predicted"/>
<evidence type="ECO:0000313" key="4">
    <source>
        <dbReference type="Proteomes" id="UP000623440"/>
    </source>
</evidence>